<reference evidence="2 3" key="1">
    <citation type="submission" date="2019-04" db="EMBL/GenBank/DDBJ databases">
        <title>Microbes associate with the intestines of laboratory mice.</title>
        <authorList>
            <person name="Navarre W."/>
            <person name="Wong E."/>
            <person name="Huang K."/>
            <person name="Tropini C."/>
            <person name="Ng K."/>
            <person name="Yu B."/>
        </authorList>
    </citation>
    <scope>NUCLEOTIDE SEQUENCE [LARGE SCALE GENOMIC DNA]</scope>
    <source>
        <strain evidence="2 3">NM62_B4-13</strain>
    </source>
</reference>
<feature type="signal peptide" evidence="1">
    <location>
        <begin position="1"/>
        <end position="21"/>
    </location>
</feature>
<dbReference type="AlphaFoldDB" id="A0A4S2D0Z6"/>
<protein>
    <submittedName>
        <fullName evidence="2">Uncharacterized protein</fullName>
    </submittedName>
</protein>
<comment type="caution">
    <text evidence="2">The sequence shown here is derived from an EMBL/GenBank/DDBJ whole genome shotgun (WGS) entry which is preliminary data.</text>
</comment>
<sequence length="230" mass="24236">MTSLHRAVLSLALVPVAPLAAAEAGSPPKRPSLETLQRIIADRAPQTRVEAVDHERITARRIDIVGEDGTIRMTLSANTPPPIIDGIQYKRAFDVAGMILYDDTGSERGGFGVADTPAGTAAVLALDHPAMDAAGWRVSPDGSVMFVINQAPPLIREAGLGNRLVPGVEAPTRVKLSVAADGTPMVALADAGNQPRVRMTVTPEGYGAIEFLDAAGKVVHVMAPERDLKR</sequence>
<dbReference type="Proteomes" id="UP000306631">
    <property type="component" value="Unassembled WGS sequence"/>
</dbReference>
<gene>
    <name evidence="2" type="ORF">E5352_08505</name>
</gene>
<dbReference type="EMBL" id="SRYW01000006">
    <property type="protein sequence ID" value="TGY34635.1"/>
    <property type="molecule type" value="Genomic_DNA"/>
</dbReference>
<accession>A0A4S2D0Z6</accession>
<feature type="chain" id="PRO_5020194639" evidence="1">
    <location>
        <begin position="22"/>
        <end position="230"/>
    </location>
</feature>
<proteinExistence type="predicted"/>
<name>A0A4S2D0Z6_STEMA</name>
<evidence type="ECO:0000313" key="2">
    <source>
        <dbReference type="EMBL" id="TGY34635.1"/>
    </source>
</evidence>
<evidence type="ECO:0000313" key="3">
    <source>
        <dbReference type="Proteomes" id="UP000306631"/>
    </source>
</evidence>
<keyword evidence="1" id="KW-0732">Signal</keyword>
<dbReference type="OrthoDB" id="1349101at2"/>
<evidence type="ECO:0000256" key="1">
    <source>
        <dbReference type="SAM" id="SignalP"/>
    </source>
</evidence>
<organism evidence="2 3">
    <name type="scientific">Stenotrophomonas maltophilia</name>
    <name type="common">Pseudomonas maltophilia</name>
    <name type="synonym">Xanthomonas maltophilia</name>
    <dbReference type="NCBI Taxonomy" id="40324"/>
    <lineage>
        <taxon>Bacteria</taxon>
        <taxon>Pseudomonadati</taxon>
        <taxon>Pseudomonadota</taxon>
        <taxon>Gammaproteobacteria</taxon>
        <taxon>Lysobacterales</taxon>
        <taxon>Lysobacteraceae</taxon>
        <taxon>Stenotrophomonas</taxon>
        <taxon>Stenotrophomonas maltophilia group</taxon>
    </lineage>
</organism>